<feature type="region of interest" description="Disordered" evidence="1">
    <location>
        <begin position="1"/>
        <end position="77"/>
    </location>
</feature>
<gene>
    <name evidence="4" type="ORF">FNF27_04171</name>
    <name evidence="3" type="ORF">FNF28_05914</name>
    <name evidence="2" type="ORF">FNF29_04700</name>
</gene>
<dbReference type="EMBL" id="VLTL01000132">
    <property type="protein sequence ID" value="KAA0159279.1"/>
    <property type="molecule type" value="Genomic_DNA"/>
</dbReference>
<evidence type="ECO:0000313" key="6">
    <source>
        <dbReference type="Proteomes" id="UP000323011"/>
    </source>
</evidence>
<keyword evidence="6" id="KW-1185">Reference proteome</keyword>
<name>A0A5A8CE46_CAFRO</name>
<dbReference type="EMBL" id="VLTO01000023">
    <property type="protein sequence ID" value="KAA0174378.1"/>
    <property type="molecule type" value="Genomic_DNA"/>
</dbReference>
<dbReference type="EMBL" id="VLTN01000028">
    <property type="protein sequence ID" value="KAA0151225.1"/>
    <property type="molecule type" value="Genomic_DNA"/>
</dbReference>
<evidence type="ECO:0000313" key="2">
    <source>
        <dbReference type="EMBL" id="KAA0151225.1"/>
    </source>
</evidence>
<sequence>MYRWAQCYPEGRPSSAAQAGHAVSDSKAAGDAGDEEDEDAFNIFGPGSLPPPLPHTQASLARVRPVRRPRLMRLSPS</sequence>
<dbReference type="Proteomes" id="UP000323011">
    <property type="component" value="Unassembled WGS sequence"/>
</dbReference>
<evidence type="ECO:0000313" key="7">
    <source>
        <dbReference type="Proteomes" id="UP000324907"/>
    </source>
</evidence>
<dbReference type="Proteomes" id="UP000324907">
    <property type="component" value="Unassembled WGS sequence"/>
</dbReference>
<dbReference type="Proteomes" id="UP000322899">
    <property type="component" value="Unassembled WGS sequence"/>
</dbReference>
<protein>
    <submittedName>
        <fullName evidence="2">Uncharacterized protein</fullName>
    </submittedName>
</protein>
<evidence type="ECO:0000256" key="1">
    <source>
        <dbReference type="SAM" id="MobiDB-lite"/>
    </source>
</evidence>
<evidence type="ECO:0000313" key="5">
    <source>
        <dbReference type="Proteomes" id="UP000322899"/>
    </source>
</evidence>
<evidence type="ECO:0000313" key="3">
    <source>
        <dbReference type="EMBL" id="KAA0159279.1"/>
    </source>
</evidence>
<organism evidence="2 6">
    <name type="scientific">Cafeteria roenbergensis</name>
    <name type="common">Marine flagellate</name>
    <dbReference type="NCBI Taxonomy" id="33653"/>
    <lineage>
        <taxon>Eukaryota</taxon>
        <taxon>Sar</taxon>
        <taxon>Stramenopiles</taxon>
        <taxon>Bigyra</taxon>
        <taxon>Opalozoa</taxon>
        <taxon>Bicosoecida</taxon>
        <taxon>Cafeteriaceae</taxon>
        <taxon>Cafeteria</taxon>
    </lineage>
</organism>
<accession>A0A5A8CE46</accession>
<comment type="caution">
    <text evidence="2">The sequence shown here is derived from an EMBL/GenBank/DDBJ whole genome shotgun (WGS) entry which is preliminary data.</text>
</comment>
<proteinExistence type="predicted"/>
<reference evidence="5 6" key="1">
    <citation type="submission" date="2019-07" db="EMBL/GenBank/DDBJ databases">
        <title>Genomes of Cafeteria roenbergensis.</title>
        <authorList>
            <person name="Fischer M.G."/>
            <person name="Hackl T."/>
            <person name="Roman M."/>
        </authorList>
    </citation>
    <scope>NUCLEOTIDE SEQUENCE [LARGE SCALE GENOMIC DNA]</scope>
    <source>
        <strain evidence="2 6">BVI</strain>
        <strain evidence="4 5">E4-10P</strain>
        <strain evidence="3 7">RCC970-E3</strain>
    </source>
</reference>
<dbReference type="AlphaFoldDB" id="A0A5A8CE46"/>
<evidence type="ECO:0000313" key="4">
    <source>
        <dbReference type="EMBL" id="KAA0174378.1"/>
    </source>
</evidence>